<accession>A0ABQ9J1I8</accession>
<protein>
    <submittedName>
        <fullName evidence="1">Uncharacterized protein</fullName>
    </submittedName>
</protein>
<dbReference type="Proteomes" id="UP001162164">
    <property type="component" value="Unassembled WGS sequence"/>
</dbReference>
<evidence type="ECO:0000313" key="1">
    <source>
        <dbReference type="EMBL" id="KAJ8970635.1"/>
    </source>
</evidence>
<proteinExistence type="predicted"/>
<evidence type="ECO:0000313" key="2">
    <source>
        <dbReference type="Proteomes" id="UP001162164"/>
    </source>
</evidence>
<organism evidence="1 2">
    <name type="scientific">Molorchus minor</name>
    <dbReference type="NCBI Taxonomy" id="1323400"/>
    <lineage>
        <taxon>Eukaryota</taxon>
        <taxon>Metazoa</taxon>
        <taxon>Ecdysozoa</taxon>
        <taxon>Arthropoda</taxon>
        <taxon>Hexapoda</taxon>
        <taxon>Insecta</taxon>
        <taxon>Pterygota</taxon>
        <taxon>Neoptera</taxon>
        <taxon>Endopterygota</taxon>
        <taxon>Coleoptera</taxon>
        <taxon>Polyphaga</taxon>
        <taxon>Cucujiformia</taxon>
        <taxon>Chrysomeloidea</taxon>
        <taxon>Cerambycidae</taxon>
        <taxon>Lamiinae</taxon>
        <taxon>Monochamini</taxon>
        <taxon>Molorchus</taxon>
    </lineage>
</organism>
<name>A0ABQ9J1I8_9CUCU</name>
<keyword evidence="2" id="KW-1185">Reference proteome</keyword>
<feature type="non-terminal residue" evidence="1">
    <location>
        <position position="88"/>
    </location>
</feature>
<comment type="caution">
    <text evidence="1">The sequence shown here is derived from an EMBL/GenBank/DDBJ whole genome shotgun (WGS) entry which is preliminary data.</text>
</comment>
<gene>
    <name evidence="1" type="ORF">NQ317_000165</name>
</gene>
<sequence length="88" mass="9996">MCMCQARPHHMLETEEEVLDIVGDDPSTSTREIARQTLPATKLSLHHEIPSNADEDEKIHMYSASVLLWSSSRLSEIPWGVIMAYLDM</sequence>
<dbReference type="EMBL" id="JAPWTJ010001597">
    <property type="protein sequence ID" value="KAJ8970635.1"/>
    <property type="molecule type" value="Genomic_DNA"/>
</dbReference>
<reference evidence="1" key="1">
    <citation type="journal article" date="2023" name="Insect Mol. Biol.">
        <title>Genome sequencing provides insights into the evolution of gene families encoding plant cell wall-degrading enzymes in longhorned beetles.</title>
        <authorList>
            <person name="Shin N.R."/>
            <person name="Okamura Y."/>
            <person name="Kirsch R."/>
            <person name="Pauchet Y."/>
        </authorList>
    </citation>
    <scope>NUCLEOTIDE SEQUENCE</scope>
    <source>
        <strain evidence="1">MMC_N1</strain>
    </source>
</reference>